<dbReference type="PIRSF" id="PIRSF037469">
    <property type="entry name" value="Clathrin_H-chain-rel"/>
    <property type="match status" value="1"/>
</dbReference>
<protein>
    <recommendedName>
        <fullName evidence="2">Clathrin heavy chain linker domain-containing protein 1</fullName>
    </recommendedName>
</protein>
<comment type="caution">
    <text evidence="6">The sequence shown here is derived from an EMBL/GenBank/DDBJ whole genome shotgun (WGS) entry which is preliminary data.</text>
</comment>
<dbReference type="InterPro" id="IPR017212">
    <property type="entry name" value="CLHC1"/>
</dbReference>
<dbReference type="InterPro" id="IPR012331">
    <property type="entry name" value="Clathrin_H-chain_linker"/>
</dbReference>
<dbReference type="InterPro" id="IPR016024">
    <property type="entry name" value="ARM-type_fold"/>
</dbReference>
<dbReference type="Gene3D" id="1.25.40.30">
    <property type="match status" value="1"/>
</dbReference>
<feature type="coiled-coil region" evidence="3">
    <location>
        <begin position="111"/>
        <end position="138"/>
    </location>
</feature>
<dbReference type="Pfam" id="PF15739">
    <property type="entry name" value="TSNAXIP1_N"/>
    <property type="match status" value="1"/>
</dbReference>
<gene>
    <name evidence="6" type="ORF">chiPu_0006842</name>
</gene>
<feature type="domain" description="Translin-associated factor X-interacting protein 1 N-terminal" evidence="5">
    <location>
        <begin position="32"/>
        <end position="141"/>
    </location>
</feature>
<dbReference type="InterPro" id="IPR032755">
    <property type="entry name" value="TSNAXIP1_N"/>
</dbReference>
<sequence>MAAEGLSTATPGKSQDRSPNPANQVLCRIRTHINTETEALGCPDQGPDEQRYIIYRNVFDKVIENATAYKNILTSIKQEYEESINVLHKGKEDSLFLRRKLKSMAFEPMTYVAYKKRAMQLQNKIDLIKQNTAELEAHLQAVKRSRDVQKEQTKQTLPPQEDVFHITCIPGLTLQESINVEDLCKHLRNLEEKLKSLEFAKETKYVPIQIKTNIIQDINQKMQQWEVLDMLNKQLKLRYKRIEILADAVAAWGYSDKSISLTEYILPSLTEAISLKEVDNLWPEILHADDPSTINEPAYLLEYVERFNKLFDDKQYKAAAKHVANCPRGILHNLEVMERFKAITEYEGHISPLLQFFEAVMNSFSAVKHSPNAKMSFEGVDCALTQNRLDLVIHWIIQQRVTCSEELGDLIYNYGDTEQRNMDTCMVLAQIVYNKCDVHKKAALCLCRCRQISGAMEYIHVSKKFSLDDYLFLMNKCPKSELIQCLTNEWNGNPAVLSTGIAVLWLISNDHEETGFHLLKEIYDSGQDAMERTILNDVNCTLEDWQEIAAKCSTHNHNELADSIFTVLTSQEGGTVIRITTESDNDGAKLIEHIFL</sequence>
<dbReference type="PANTHER" id="PTHR10292">
    <property type="entry name" value="CLATHRIN HEAVY CHAIN RELATED"/>
    <property type="match status" value="1"/>
</dbReference>
<dbReference type="AlphaFoldDB" id="A0A401SDB5"/>
<organism evidence="6 7">
    <name type="scientific">Chiloscyllium punctatum</name>
    <name type="common">Brownbanded bambooshark</name>
    <name type="synonym">Hemiscyllium punctatum</name>
    <dbReference type="NCBI Taxonomy" id="137246"/>
    <lineage>
        <taxon>Eukaryota</taxon>
        <taxon>Metazoa</taxon>
        <taxon>Chordata</taxon>
        <taxon>Craniata</taxon>
        <taxon>Vertebrata</taxon>
        <taxon>Chondrichthyes</taxon>
        <taxon>Elasmobranchii</taxon>
        <taxon>Galeomorphii</taxon>
        <taxon>Galeoidea</taxon>
        <taxon>Orectolobiformes</taxon>
        <taxon>Hemiscylliidae</taxon>
        <taxon>Chiloscyllium</taxon>
    </lineage>
</organism>
<dbReference type="EMBL" id="BEZZ01000204">
    <property type="protein sequence ID" value="GCC28412.1"/>
    <property type="molecule type" value="Genomic_DNA"/>
</dbReference>
<evidence type="ECO:0000256" key="1">
    <source>
        <dbReference type="ARBA" id="ARBA00023054"/>
    </source>
</evidence>
<name>A0A401SDB5_CHIPU</name>
<dbReference type="OMA" id="IGTMNKF"/>
<evidence type="ECO:0000259" key="5">
    <source>
        <dbReference type="Pfam" id="PF15739"/>
    </source>
</evidence>
<accession>A0A401SDB5</accession>
<evidence type="ECO:0000256" key="4">
    <source>
        <dbReference type="SAM" id="MobiDB-lite"/>
    </source>
</evidence>
<dbReference type="OrthoDB" id="2113814at2759"/>
<dbReference type="PANTHER" id="PTHR10292:SF11">
    <property type="entry name" value="CLATHRIN HEAVY CHAIN LINKER DOMAIN-CONTAINING PROTEIN 1"/>
    <property type="match status" value="1"/>
</dbReference>
<proteinExistence type="predicted"/>
<evidence type="ECO:0000256" key="2">
    <source>
        <dbReference type="PIRNR" id="PIRNR037469"/>
    </source>
</evidence>
<dbReference type="SUPFAM" id="SSF48371">
    <property type="entry name" value="ARM repeat"/>
    <property type="match status" value="1"/>
</dbReference>
<keyword evidence="1 3" id="KW-0175">Coiled coil</keyword>
<keyword evidence="7" id="KW-1185">Reference proteome</keyword>
<reference evidence="6 7" key="1">
    <citation type="journal article" date="2018" name="Nat. Ecol. Evol.">
        <title>Shark genomes provide insights into elasmobranch evolution and the origin of vertebrates.</title>
        <authorList>
            <person name="Hara Y"/>
            <person name="Yamaguchi K"/>
            <person name="Onimaru K"/>
            <person name="Kadota M"/>
            <person name="Koyanagi M"/>
            <person name="Keeley SD"/>
            <person name="Tatsumi K"/>
            <person name="Tanaka K"/>
            <person name="Motone F"/>
            <person name="Kageyama Y"/>
            <person name="Nozu R"/>
            <person name="Adachi N"/>
            <person name="Nishimura O"/>
            <person name="Nakagawa R"/>
            <person name="Tanegashima C"/>
            <person name="Kiyatake I"/>
            <person name="Matsumoto R"/>
            <person name="Murakumo K"/>
            <person name="Nishida K"/>
            <person name="Terakita A"/>
            <person name="Kuratani S"/>
            <person name="Sato K"/>
            <person name="Hyodo S Kuraku.S."/>
        </authorList>
    </citation>
    <scope>NUCLEOTIDE SEQUENCE [LARGE SCALE GENOMIC DNA]</scope>
</reference>
<feature type="compositionally biased region" description="Polar residues" evidence="4">
    <location>
        <begin position="7"/>
        <end position="22"/>
    </location>
</feature>
<evidence type="ECO:0000256" key="3">
    <source>
        <dbReference type="SAM" id="Coils"/>
    </source>
</evidence>
<feature type="region of interest" description="Disordered" evidence="4">
    <location>
        <begin position="1"/>
        <end position="22"/>
    </location>
</feature>
<evidence type="ECO:0000313" key="7">
    <source>
        <dbReference type="Proteomes" id="UP000287033"/>
    </source>
</evidence>
<evidence type="ECO:0000313" key="6">
    <source>
        <dbReference type="EMBL" id="GCC28412.1"/>
    </source>
</evidence>
<dbReference type="Proteomes" id="UP000287033">
    <property type="component" value="Unassembled WGS sequence"/>
</dbReference>
<dbReference type="STRING" id="137246.A0A401SDB5"/>
<dbReference type="Pfam" id="PF13838">
    <property type="entry name" value="Clathrin_H_link"/>
    <property type="match status" value="1"/>
</dbReference>